<name>A0ABD6ETY3_9BILA</name>
<gene>
    <name evidence="1" type="ORF">AB6A40_007212</name>
</gene>
<sequence>MELTNLKKEVSTVENERKIAKLEDELFCEYLEFQRTLRQIRVDDSAATLVALIIMKADAYWFAARVCREDFDRERQYTKAKEYFMELLRRSETSLKPHDVSRIRILEKLSELFVEYPDRADIRLRDQCIDAYRKALKARSDRGDDEVLDSLLETIAANLQKSELNY</sequence>
<evidence type="ECO:0000313" key="1">
    <source>
        <dbReference type="EMBL" id="MFH4980503.1"/>
    </source>
</evidence>
<dbReference type="EMBL" id="JBGFUD010005650">
    <property type="protein sequence ID" value="MFH4980503.1"/>
    <property type="molecule type" value="Genomic_DNA"/>
</dbReference>
<accession>A0ABD6ETY3</accession>
<keyword evidence="2" id="KW-1185">Reference proteome</keyword>
<comment type="caution">
    <text evidence="1">The sequence shown here is derived from an EMBL/GenBank/DDBJ whole genome shotgun (WGS) entry which is preliminary data.</text>
</comment>
<proteinExistence type="predicted"/>
<protein>
    <submittedName>
        <fullName evidence="1">Uncharacterized protein</fullName>
    </submittedName>
</protein>
<organism evidence="1 2">
    <name type="scientific">Gnathostoma spinigerum</name>
    <dbReference type="NCBI Taxonomy" id="75299"/>
    <lineage>
        <taxon>Eukaryota</taxon>
        <taxon>Metazoa</taxon>
        <taxon>Ecdysozoa</taxon>
        <taxon>Nematoda</taxon>
        <taxon>Chromadorea</taxon>
        <taxon>Rhabditida</taxon>
        <taxon>Spirurina</taxon>
        <taxon>Gnathostomatomorpha</taxon>
        <taxon>Gnathostomatoidea</taxon>
        <taxon>Gnathostomatidae</taxon>
        <taxon>Gnathostoma</taxon>
    </lineage>
</organism>
<dbReference type="AlphaFoldDB" id="A0ABD6ETY3"/>
<reference evidence="1 2" key="1">
    <citation type="submission" date="2024-08" db="EMBL/GenBank/DDBJ databases">
        <title>Gnathostoma spinigerum genome.</title>
        <authorList>
            <person name="Gonzalez-Bertolin B."/>
            <person name="Monzon S."/>
            <person name="Zaballos A."/>
            <person name="Jimenez P."/>
            <person name="Dekumyoy P."/>
            <person name="Varona S."/>
            <person name="Cuesta I."/>
            <person name="Sumanam S."/>
            <person name="Adisakwattana P."/>
            <person name="Gasser R.B."/>
            <person name="Hernandez-Gonzalez A."/>
            <person name="Young N.D."/>
            <person name="Perteguer M.J."/>
        </authorList>
    </citation>
    <scope>NUCLEOTIDE SEQUENCE [LARGE SCALE GENOMIC DNA]</scope>
    <source>
        <strain evidence="1">AL3</strain>
        <tissue evidence="1">Liver</tissue>
    </source>
</reference>
<evidence type="ECO:0000313" key="2">
    <source>
        <dbReference type="Proteomes" id="UP001608902"/>
    </source>
</evidence>
<dbReference type="Proteomes" id="UP001608902">
    <property type="component" value="Unassembled WGS sequence"/>
</dbReference>